<keyword evidence="3" id="KW-1185">Reference proteome</keyword>
<reference evidence="2" key="1">
    <citation type="submission" date="2021-12" db="EMBL/GenBank/DDBJ databases">
        <authorList>
            <person name="King R."/>
        </authorList>
    </citation>
    <scope>NUCLEOTIDE SEQUENCE</scope>
</reference>
<gene>
    <name evidence="2" type="ORF">BEMITA_LOCUS9061</name>
</gene>
<dbReference type="Proteomes" id="UP001152759">
    <property type="component" value="Chromosome 5"/>
</dbReference>
<keyword evidence="1" id="KW-0732">Signal</keyword>
<proteinExistence type="predicted"/>
<accession>A0A9P0AAR4</accession>
<dbReference type="EMBL" id="OU963866">
    <property type="protein sequence ID" value="CAH0390328.1"/>
    <property type="molecule type" value="Genomic_DNA"/>
</dbReference>
<feature type="signal peptide" evidence="1">
    <location>
        <begin position="1"/>
        <end position="18"/>
    </location>
</feature>
<dbReference type="AlphaFoldDB" id="A0A9P0AAR4"/>
<organism evidence="2 3">
    <name type="scientific">Bemisia tabaci</name>
    <name type="common">Sweetpotato whitefly</name>
    <name type="synonym">Aleurodes tabaci</name>
    <dbReference type="NCBI Taxonomy" id="7038"/>
    <lineage>
        <taxon>Eukaryota</taxon>
        <taxon>Metazoa</taxon>
        <taxon>Ecdysozoa</taxon>
        <taxon>Arthropoda</taxon>
        <taxon>Hexapoda</taxon>
        <taxon>Insecta</taxon>
        <taxon>Pterygota</taxon>
        <taxon>Neoptera</taxon>
        <taxon>Paraneoptera</taxon>
        <taxon>Hemiptera</taxon>
        <taxon>Sternorrhyncha</taxon>
        <taxon>Aleyrodoidea</taxon>
        <taxon>Aleyrodidae</taxon>
        <taxon>Aleyrodinae</taxon>
        <taxon>Bemisia</taxon>
    </lineage>
</organism>
<protein>
    <submittedName>
        <fullName evidence="2">Uncharacterized protein</fullName>
    </submittedName>
</protein>
<dbReference type="KEGG" id="btab:109037528"/>
<feature type="chain" id="PRO_5040483587" evidence="1">
    <location>
        <begin position="19"/>
        <end position="213"/>
    </location>
</feature>
<name>A0A9P0AAR4_BEMTA</name>
<evidence type="ECO:0000313" key="3">
    <source>
        <dbReference type="Proteomes" id="UP001152759"/>
    </source>
</evidence>
<sequence>MNLLGYSCLLYYFSFAHSLQVSPNSSVNEADNIMVKTRADSSFGKSDESYEFLSAPLRIRFYRLPKLSEVIDAGRYAKSMDSIGSPAARMFLPSIKRINQFKSEYVLKCLMTDRLTPRDTEEEGLDDVASEMIEEEKPPIRIHFPRTLHKRLSYTPSRSSEISGLEAEPPSKRDPNSWIYWILSNNKNARSKEQKQVRSSSPFRTSAFYATMG</sequence>
<evidence type="ECO:0000313" key="2">
    <source>
        <dbReference type="EMBL" id="CAH0390328.1"/>
    </source>
</evidence>
<evidence type="ECO:0000256" key="1">
    <source>
        <dbReference type="SAM" id="SignalP"/>
    </source>
</evidence>